<keyword evidence="19" id="KW-1185">Reference proteome</keyword>
<dbReference type="SMART" id="SM00086">
    <property type="entry name" value="PAC"/>
    <property type="match status" value="1"/>
</dbReference>
<dbReference type="InterPro" id="IPR000700">
    <property type="entry name" value="PAS-assoc_C"/>
</dbReference>
<dbReference type="InterPro" id="IPR003661">
    <property type="entry name" value="HisK_dim/P_dom"/>
</dbReference>
<dbReference type="InterPro" id="IPR005467">
    <property type="entry name" value="His_kinase_dom"/>
</dbReference>
<feature type="domain" description="PAS" evidence="16">
    <location>
        <begin position="463"/>
        <end position="509"/>
    </location>
</feature>
<dbReference type="PROSITE" id="PS50113">
    <property type="entry name" value="PAC"/>
    <property type="match status" value="1"/>
</dbReference>
<dbReference type="EC" id="2.7.13.3" evidence="3"/>
<dbReference type="CDD" id="cd00130">
    <property type="entry name" value="PAS"/>
    <property type="match status" value="1"/>
</dbReference>
<evidence type="ECO:0000256" key="7">
    <source>
        <dbReference type="ARBA" id="ARBA00022692"/>
    </source>
</evidence>
<dbReference type="Proteomes" id="UP000231637">
    <property type="component" value="Chromosome"/>
</dbReference>
<dbReference type="InterPro" id="IPR000014">
    <property type="entry name" value="PAS"/>
</dbReference>
<protein>
    <recommendedName>
        <fullName evidence="3">histidine kinase</fullName>
        <ecNumber evidence="3">2.7.13.3</ecNumber>
    </recommendedName>
</protein>
<keyword evidence="8" id="KW-0547">Nucleotide-binding</keyword>
<name>A0A2K8L5H6_9PROT</name>
<feature type="domain" description="Response regulatory" evidence="15">
    <location>
        <begin position="847"/>
        <end position="960"/>
    </location>
</feature>
<keyword evidence="12" id="KW-0902">Two-component regulatory system</keyword>
<dbReference type="SUPFAM" id="SSF55874">
    <property type="entry name" value="ATPase domain of HSP90 chaperone/DNA topoisomerase II/histidine kinase"/>
    <property type="match status" value="1"/>
</dbReference>
<evidence type="ECO:0000256" key="2">
    <source>
        <dbReference type="ARBA" id="ARBA00004651"/>
    </source>
</evidence>
<dbReference type="PROSITE" id="PS50110">
    <property type="entry name" value="RESPONSE_REGULATORY"/>
    <property type="match status" value="1"/>
</dbReference>
<evidence type="ECO:0000256" key="13">
    <source>
        <dbReference type="PROSITE-ProRule" id="PRU00169"/>
    </source>
</evidence>
<dbReference type="RefSeq" id="WP_198507329.1">
    <property type="nucleotide sequence ID" value="NZ_CP018800.1"/>
</dbReference>
<dbReference type="InterPro" id="IPR048760">
    <property type="entry name" value="VP0354-like_sensor_dom"/>
</dbReference>
<dbReference type="Pfam" id="PF21623">
    <property type="entry name" value="HK_sensor_dom_bact"/>
    <property type="match status" value="1"/>
</dbReference>
<dbReference type="Pfam" id="PF02518">
    <property type="entry name" value="HATPase_c"/>
    <property type="match status" value="1"/>
</dbReference>
<evidence type="ECO:0000256" key="9">
    <source>
        <dbReference type="ARBA" id="ARBA00022777"/>
    </source>
</evidence>
<dbReference type="Gene3D" id="3.30.565.10">
    <property type="entry name" value="Histidine kinase-like ATPase, C-terminal domain"/>
    <property type="match status" value="1"/>
</dbReference>
<evidence type="ECO:0000313" key="18">
    <source>
        <dbReference type="EMBL" id="ATX82575.1"/>
    </source>
</evidence>
<evidence type="ECO:0000259" key="17">
    <source>
        <dbReference type="PROSITE" id="PS50113"/>
    </source>
</evidence>
<dbReference type="InterPro" id="IPR036890">
    <property type="entry name" value="HATPase_C_sf"/>
</dbReference>
<keyword evidence="4" id="KW-1003">Cell membrane</keyword>
<evidence type="ECO:0000256" key="1">
    <source>
        <dbReference type="ARBA" id="ARBA00000085"/>
    </source>
</evidence>
<dbReference type="InterPro" id="IPR036097">
    <property type="entry name" value="HisK_dim/P_sf"/>
</dbReference>
<dbReference type="NCBIfam" id="TIGR00229">
    <property type="entry name" value="sensory_box"/>
    <property type="match status" value="1"/>
</dbReference>
<dbReference type="PRINTS" id="PR00344">
    <property type="entry name" value="BCTRLSENSOR"/>
</dbReference>
<gene>
    <name evidence="18" type="ORF">Ga0123462_1727</name>
</gene>
<keyword evidence="5 13" id="KW-0597">Phosphoprotein</keyword>
<keyword evidence="10" id="KW-0067">ATP-binding</keyword>
<accession>A0A2K8L5H6</accession>
<evidence type="ECO:0000256" key="4">
    <source>
        <dbReference type="ARBA" id="ARBA00022475"/>
    </source>
</evidence>
<dbReference type="InterPro" id="IPR004358">
    <property type="entry name" value="Sig_transdc_His_kin-like_C"/>
</dbReference>
<dbReference type="InterPro" id="IPR011006">
    <property type="entry name" value="CheY-like_superfamily"/>
</dbReference>
<dbReference type="Gene3D" id="3.30.450.20">
    <property type="entry name" value="PAS domain"/>
    <property type="match status" value="4"/>
</dbReference>
<feature type="domain" description="Histidine kinase" evidence="14">
    <location>
        <begin position="601"/>
        <end position="827"/>
    </location>
</feature>
<feature type="domain" description="PAC" evidence="17">
    <location>
        <begin position="534"/>
        <end position="588"/>
    </location>
</feature>
<dbReference type="SUPFAM" id="SSF52172">
    <property type="entry name" value="CheY-like"/>
    <property type="match status" value="1"/>
</dbReference>
<reference evidence="18 19" key="1">
    <citation type="submission" date="2016-12" db="EMBL/GenBank/DDBJ databases">
        <title>Isolation and genomic insights into novel planktonic Zetaproteobacteria from stratified waters of the Chesapeake Bay.</title>
        <authorList>
            <person name="McAllister S.M."/>
            <person name="Kato S."/>
            <person name="Chan C.S."/>
            <person name="Chiu B.K."/>
            <person name="Field E.K."/>
        </authorList>
    </citation>
    <scope>NUCLEOTIDE SEQUENCE [LARGE SCALE GENOMIC DNA]</scope>
    <source>
        <strain evidence="18 19">CP-8</strain>
    </source>
</reference>
<dbReference type="CDD" id="cd00156">
    <property type="entry name" value="REC"/>
    <property type="match status" value="1"/>
</dbReference>
<proteinExistence type="predicted"/>
<dbReference type="SMART" id="SM00091">
    <property type="entry name" value="PAS"/>
    <property type="match status" value="2"/>
</dbReference>
<dbReference type="PANTHER" id="PTHR43065:SF46">
    <property type="entry name" value="C4-DICARBOXYLATE TRANSPORT SENSOR PROTEIN DCTB"/>
    <property type="match status" value="1"/>
</dbReference>
<keyword evidence="7" id="KW-0812">Transmembrane</keyword>
<dbReference type="InterPro" id="IPR001610">
    <property type="entry name" value="PAC"/>
</dbReference>
<dbReference type="SUPFAM" id="SSF103190">
    <property type="entry name" value="Sensory domain-like"/>
    <property type="match status" value="2"/>
</dbReference>
<organism evidence="18 19">
    <name type="scientific">Mariprofundus ferrinatatus</name>
    <dbReference type="NCBI Taxonomy" id="1921087"/>
    <lineage>
        <taxon>Bacteria</taxon>
        <taxon>Pseudomonadati</taxon>
        <taxon>Pseudomonadota</taxon>
        <taxon>Candidatius Mariprofundia</taxon>
        <taxon>Mariprofundales</taxon>
        <taxon>Mariprofundaceae</taxon>
        <taxon>Mariprofundus</taxon>
    </lineage>
</organism>
<dbReference type="Pfam" id="PF00072">
    <property type="entry name" value="Response_reg"/>
    <property type="match status" value="1"/>
</dbReference>
<dbReference type="InterPro" id="IPR029151">
    <property type="entry name" value="Sensor-like_sf"/>
</dbReference>
<evidence type="ECO:0000256" key="12">
    <source>
        <dbReference type="ARBA" id="ARBA00023012"/>
    </source>
</evidence>
<comment type="catalytic activity">
    <reaction evidence="1">
        <text>ATP + protein L-histidine = ADP + protein N-phospho-L-histidine.</text>
        <dbReference type="EC" id="2.7.13.3"/>
    </reaction>
</comment>
<dbReference type="PROSITE" id="PS50112">
    <property type="entry name" value="PAS"/>
    <property type="match status" value="1"/>
</dbReference>
<dbReference type="SUPFAM" id="SSF47384">
    <property type="entry name" value="Homodimeric domain of signal transducing histidine kinase"/>
    <property type="match status" value="1"/>
</dbReference>
<dbReference type="PROSITE" id="PS50109">
    <property type="entry name" value="HIS_KIN"/>
    <property type="match status" value="1"/>
</dbReference>
<dbReference type="Pfam" id="PF00512">
    <property type="entry name" value="HisKA"/>
    <property type="match status" value="1"/>
</dbReference>
<dbReference type="KEGG" id="mfn:Ga0123462_1727"/>
<feature type="modified residue" description="4-aspartylphosphate" evidence="13">
    <location>
        <position position="898"/>
    </location>
</feature>
<evidence type="ECO:0000256" key="6">
    <source>
        <dbReference type="ARBA" id="ARBA00022679"/>
    </source>
</evidence>
<evidence type="ECO:0000259" key="16">
    <source>
        <dbReference type="PROSITE" id="PS50112"/>
    </source>
</evidence>
<dbReference type="SUPFAM" id="SSF55785">
    <property type="entry name" value="PYP-like sensor domain (PAS domain)"/>
    <property type="match status" value="2"/>
</dbReference>
<keyword evidence="11" id="KW-0472">Membrane</keyword>
<dbReference type="InterPro" id="IPR003594">
    <property type="entry name" value="HATPase_dom"/>
</dbReference>
<dbReference type="PANTHER" id="PTHR43065">
    <property type="entry name" value="SENSOR HISTIDINE KINASE"/>
    <property type="match status" value="1"/>
</dbReference>
<dbReference type="Gene3D" id="3.40.50.2300">
    <property type="match status" value="1"/>
</dbReference>
<keyword evidence="6" id="KW-0808">Transferase</keyword>
<evidence type="ECO:0000256" key="11">
    <source>
        <dbReference type="ARBA" id="ARBA00022989"/>
    </source>
</evidence>
<dbReference type="GO" id="GO:0000155">
    <property type="term" value="F:phosphorelay sensor kinase activity"/>
    <property type="evidence" value="ECO:0007669"/>
    <property type="project" value="InterPro"/>
</dbReference>
<evidence type="ECO:0000256" key="3">
    <source>
        <dbReference type="ARBA" id="ARBA00012438"/>
    </source>
</evidence>
<dbReference type="InterPro" id="IPR001789">
    <property type="entry name" value="Sig_transdc_resp-reg_receiver"/>
</dbReference>
<evidence type="ECO:0000313" key="19">
    <source>
        <dbReference type="Proteomes" id="UP000231637"/>
    </source>
</evidence>
<evidence type="ECO:0000256" key="8">
    <source>
        <dbReference type="ARBA" id="ARBA00022741"/>
    </source>
</evidence>
<evidence type="ECO:0000259" key="14">
    <source>
        <dbReference type="PROSITE" id="PS50109"/>
    </source>
</evidence>
<evidence type="ECO:0000256" key="10">
    <source>
        <dbReference type="ARBA" id="ARBA00022840"/>
    </source>
</evidence>
<evidence type="ECO:0000259" key="15">
    <source>
        <dbReference type="PROSITE" id="PS50110"/>
    </source>
</evidence>
<keyword evidence="9" id="KW-0418">Kinase</keyword>
<keyword evidence="11" id="KW-1133">Transmembrane helix</keyword>
<dbReference type="GO" id="GO:0005886">
    <property type="term" value="C:plasma membrane"/>
    <property type="evidence" value="ECO:0007669"/>
    <property type="project" value="UniProtKB-SubCell"/>
</dbReference>
<dbReference type="CDD" id="cd00082">
    <property type="entry name" value="HisKA"/>
    <property type="match status" value="1"/>
</dbReference>
<dbReference type="Gene3D" id="1.10.287.130">
    <property type="match status" value="1"/>
</dbReference>
<dbReference type="SMART" id="SM00387">
    <property type="entry name" value="HATPase_c"/>
    <property type="match status" value="1"/>
</dbReference>
<dbReference type="SMART" id="SM00388">
    <property type="entry name" value="HisKA"/>
    <property type="match status" value="1"/>
</dbReference>
<dbReference type="AlphaFoldDB" id="A0A2K8L5H6"/>
<sequence>MGKPYRKTVLLFLAMASVIGWASYEYYDFEYNARKAQIIDLEMLNMERSEFTISGRFQSIISDLKILSSLYEVNKGRDIPTIAQQFKIILTEKSRYDQIRLIDLSGQEIVRINKTEDGAVIVPTHELQNKRDRYYFSEALKLAKNEFYISPLDLNIEHGEVEYPLKPMIRFSTPIFNSRGKISSVLVINYLAQELLNAYEQAHNMTSDEASIGNIMILNQDGFYLHQNDSAKLWGFMFDEGKEFNFANDFPDEWLIIKNASDAHAQLETENGLFIYEYIEPFHELTSMLRHKSHGGADWITVAHIPRSQFQAEKSTLATKILAQYFFALLLAGGLLIIKARFDKADQKLSEANIKGLIQNSALESIITCNKTGYITDANPAALNQWNTNSVGMMGKHITDILQLSEFTTDYLEAIRFKELRAKGFDGSTFAVEASVSNFKTPIFDGFTVFLHNIDARKKLEEEQVKLSKAIESANEAVILTDNHGIIEYVNPALERLSGYKEAELIGKSTAILNSGKQDKAFYQHLWNTISSGRVWKGSIIDKKKDGTLYPAKLTISPIIDNDRNITHYVGVQEDLTEFNDIERMFQQSQKMEALGTLVGGVAHDFNNTLAGIMGNAYLIERAVKDLPKVKEKASMIQKQSDQASGMIRQLLTFSRVDAGELHPLKLSTFVKEIIKFYEVALPENIKLIQEISPDELNINGDVNLLQQVLMNLLNNARDAVSSVENPKITVRLEAAEPDVSIQLYVNEQCSLKRAVCICISDNGTGIKPENLDHIFEPFFTTKPAGQGTGLGLAMVYGAIKSHMGCIGVSSELGHGSTFKIYLPIISQEISGTDLEQTNFLEGHGEAILLADDNEAIREATKEMLELFGYNVLLAKSGKEVIQLYHDHCDKIKLIISDIVMPEMNGPDAIKSIRSDQGSDVKVLYISGYDLPNALEQNDEVVLRKPFSAKDLNIAVAQKLHS</sequence>
<evidence type="ECO:0000256" key="5">
    <source>
        <dbReference type="ARBA" id="ARBA00022553"/>
    </source>
</evidence>
<dbReference type="EMBL" id="CP018800">
    <property type="protein sequence ID" value="ATX82575.1"/>
    <property type="molecule type" value="Genomic_DNA"/>
</dbReference>
<dbReference type="InterPro" id="IPR035965">
    <property type="entry name" value="PAS-like_dom_sf"/>
</dbReference>
<dbReference type="SMART" id="SM00448">
    <property type="entry name" value="REC"/>
    <property type="match status" value="1"/>
</dbReference>
<dbReference type="GO" id="GO:0005524">
    <property type="term" value="F:ATP binding"/>
    <property type="evidence" value="ECO:0007669"/>
    <property type="project" value="UniProtKB-KW"/>
</dbReference>
<comment type="subcellular location">
    <subcellularLocation>
        <location evidence="2">Cell membrane</location>
        <topology evidence="2">Multi-pass membrane protein</topology>
    </subcellularLocation>
</comment>
<dbReference type="Pfam" id="PF13426">
    <property type="entry name" value="PAS_9"/>
    <property type="match status" value="2"/>
</dbReference>